<keyword evidence="13" id="KW-1185">Reference proteome</keyword>
<dbReference type="InterPro" id="IPR003593">
    <property type="entry name" value="AAA+_ATPase"/>
</dbReference>
<evidence type="ECO:0000259" key="10">
    <source>
        <dbReference type="PROSITE" id="PS50893"/>
    </source>
</evidence>
<dbReference type="Pfam" id="PF00664">
    <property type="entry name" value="ABC_membrane"/>
    <property type="match status" value="1"/>
</dbReference>
<evidence type="ECO:0000256" key="3">
    <source>
        <dbReference type="ARBA" id="ARBA00022475"/>
    </source>
</evidence>
<keyword evidence="7 9" id="KW-1133">Transmembrane helix</keyword>
<evidence type="ECO:0000256" key="8">
    <source>
        <dbReference type="ARBA" id="ARBA00023136"/>
    </source>
</evidence>
<dbReference type="GO" id="GO:0015421">
    <property type="term" value="F:ABC-type oligopeptide transporter activity"/>
    <property type="evidence" value="ECO:0007669"/>
    <property type="project" value="TreeGrafter"/>
</dbReference>
<evidence type="ECO:0000256" key="7">
    <source>
        <dbReference type="ARBA" id="ARBA00022989"/>
    </source>
</evidence>
<evidence type="ECO:0000256" key="1">
    <source>
        <dbReference type="ARBA" id="ARBA00004651"/>
    </source>
</evidence>
<dbReference type="GO" id="GO:0016887">
    <property type="term" value="F:ATP hydrolysis activity"/>
    <property type="evidence" value="ECO:0007669"/>
    <property type="project" value="InterPro"/>
</dbReference>
<evidence type="ECO:0000256" key="5">
    <source>
        <dbReference type="ARBA" id="ARBA00022741"/>
    </source>
</evidence>
<dbReference type="AlphaFoldDB" id="A0A916QCP9"/>
<evidence type="ECO:0000256" key="4">
    <source>
        <dbReference type="ARBA" id="ARBA00022692"/>
    </source>
</evidence>
<dbReference type="InterPro" id="IPR036640">
    <property type="entry name" value="ABC1_TM_sf"/>
</dbReference>
<dbReference type="InterPro" id="IPR003439">
    <property type="entry name" value="ABC_transporter-like_ATP-bd"/>
</dbReference>
<dbReference type="Pfam" id="PF00005">
    <property type="entry name" value="ABC_tran"/>
    <property type="match status" value="1"/>
</dbReference>
<evidence type="ECO:0000256" key="6">
    <source>
        <dbReference type="ARBA" id="ARBA00022840"/>
    </source>
</evidence>
<organism evidence="12 13">
    <name type="scientific">Insulibacter thermoxylanivorax</name>
    <dbReference type="NCBI Taxonomy" id="2749268"/>
    <lineage>
        <taxon>Bacteria</taxon>
        <taxon>Bacillati</taxon>
        <taxon>Bacillota</taxon>
        <taxon>Bacilli</taxon>
        <taxon>Bacillales</taxon>
        <taxon>Paenibacillaceae</taxon>
        <taxon>Insulibacter</taxon>
    </lineage>
</organism>
<keyword evidence="6" id="KW-0067">ATP-binding</keyword>
<dbReference type="SUPFAM" id="SSF90123">
    <property type="entry name" value="ABC transporter transmembrane region"/>
    <property type="match status" value="1"/>
</dbReference>
<dbReference type="EMBL" id="BMAQ01000003">
    <property type="protein sequence ID" value="GFR37124.1"/>
    <property type="molecule type" value="Genomic_DNA"/>
</dbReference>
<feature type="transmembrane region" description="Helical" evidence="9">
    <location>
        <begin position="248"/>
        <end position="266"/>
    </location>
</feature>
<dbReference type="CDD" id="cd18541">
    <property type="entry name" value="ABC_6TM_TmrB_like"/>
    <property type="match status" value="1"/>
</dbReference>
<evidence type="ECO:0000259" key="11">
    <source>
        <dbReference type="PROSITE" id="PS50929"/>
    </source>
</evidence>
<feature type="domain" description="ABC transporter" evidence="10">
    <location>
        <begin position="338"/>
        <end position="573"/>
    </location>
</feature>
<proteinExistence type="predicted"/>
<keyword evidence="4 9" id="KW-0812">Transmembrane</keyword>
<gene>
    <name evidence="12" type="ORF">PRECH8_04200</name>
</gene>
<dbReference type="InterPro" id="IPR011527">
    <property type="entry name" value="ABC1_TM_dom"/>
</dbReference>
<dbReference type="SMART" id="SM00382">
    <property type="entry name" value="AAA"/>
    <property type="match status" value="1"/>
</dbReference>
<dbReference type="Gene3D" id="3.40.50.300">
    <property type="entry name" value="P-loop containing nucleotide triphosphate hydrolases"/>
    <property type="match status" value="1"/>
</dbReference>
<keyword evidence="3" id="KW-1003">Cell membrane</keyword>
<dbReference type="GO" id="GO:0005524">
    <property type="term" value="F:ATP binding"/>
    <property type="evidence" value="ECO:0007669"/>
    <property type="project" value="UniProtKB-KW"/>
</dbReference>
<keyword evidence="8 9" id="KW-0472">Membrane</keyword>
<dbReference type="FunFam" id="3.40.50.300:FF:000221">
    <property type="entry name" value="Multidrug ABC transporter ATP-binding protein"/>
    <property type="match status" value="1"/>
</dbReference>
<accession>A0A916QCP9</accession>
<dbReference type="GO" id="GO:0005886">
    <property type="term" value="C:plasma membrane"/>
    <property type="evidence" value="ECO:0007669"/>
    <property type="project" value="UniProtKB-SubCell"/>
</dbReference>
<comment type="caution">
    <text evidence="12">The sequence shown here is derived from an EMBL/GenBank/DDBJ whole genome shotgun (WGS) entry which is preliminary data.</text>
</comment>
<evidence type="ECO:0000313" key="12">
    <source>
        <dbReference type="EMBL" id="GFR37124.1"/>
    </source>
</evidence>
<keyword evidence="2" id="KW-0813">Transport</keyword>
<protein>
    <submittedName>
        <fullName evidence="12">ATPase</fullName>
    </submittedName>
</protein>
<dbReference type="PANTHER" id="PTHR43394">
    <property type="entry name" value="ATP-DEPENDENT PERMEASE MDL1, MITOCHONDRIAL"/>
    <property type="match status" value="1"/>
</dbReference>
<evidence type="ECO:0000256" key="9">
    <source>
        <dbReference type="SAM" id="Phobius"/>
    </source>
</evidence>
<evidence type="ECO:0000256" key="2">
    <source>
        <dbReference type="ARBA" id="ARBA00022448"/>
    </source>
</evidence>
<feature type="transmembrane region" description="Helical" evidence="9">
    <location>
        <begin position="134"/>
        <end position="153"/>
    </location>
</feature>
<evidence type="ECO:0000313" key="13">
    <source>
        <dbReference type="Proteomes" id="UP000654993"/>
    </source>
</evidence>
<keyword evidence="5" id="KW-0547">Nucleotide-binding</keyword>
<reference evidence="12" key="2">
    <citation type="journal article" date="2021" name="Data Brief">
        <title>Draft genome sequence data of the facultative, thermophilic, xylanolytic bacterium Paenibacillus sp. strain DA-C8.</title>
        <authorList>
            <person name="Chhe C."/>
            <person name="Uke A."/>
            <person name="Baramee S."/>
            <person name="Ungkulpasvich U."/>
            <person name="Tachaapaikoon C."/>
            <person name="Pason P."/>
            <person name="Waeonukul R."/>
            <person name="Ratanakhanokchai K."/>
            <person name="Kosugi A."/>
        </authorList>
    </citation>
    <scope>NUCLEOTIDE SEQUENCE</scope>
    <source>
        <strain evidence="12">DA-C8</strain>
    </source>
</reference>
<dbReference type="PROSITE" id="PS50893">
    <property type="entry name" value="ABC_TRANSPORTER_2"/>
    <property type="match status" value="1"/>
</dbReference>
<dbReference type="InterPro" id="IPR027417">
    <property type="entry name" value="P-loop_NTPase"/>
</dbReference>
<sequence length="579" mass="64392">MRGKRLLFDYVKANWYRYVLAVSIMGAAQVIHSLFPIVVGNFTDELEMNGLTAQGVRHYGLLLLAIGAGYGVMFGFGQYNNHKLGRTFEYQARQQLFEHFTRLSEWYFSKNGIGKLLSFMLNDVSSVRESIANAINQLTSAAVLLASIIVILAGSEIPWTFIMVCVLPLLSIPFMVVYFGPRIRSRSRRVQEALAAMTDSAEEQFGGIRVTKTFAVEEIARQRFGKTVDQIRDNHLSLVRLSSMFQSLLPMVGGLSLVITIVYGGWLTLQGAMTTGMFVAVTLYIRMLVHPLQQIGNVINTMQRASASLERLNQLLEIRPDIQESADAVPIVGAQASIEIRDLTFTYPEAGKPSLSDISLTIQPGETIGIVGKTGSGKTTLLKLLLRVYDPPRGTIFIGGIDVHDIKLESLRKNIAYVPQEGFLFSTTIRENIAFSNRQLDLSRVEEASRQAEIFGNIMELPDRFETMLGERGLTLSGGQRQRTSLARGLIKDAPILLLDDSVSAVDAVTETKIIRNLRKVRAGKTTILIAHRISALRHADRIYVLDEGRIIEQGTHEQLLRLGGYYTSLYALQEEGIS</sequence>
<name>A0A916QCP9_9BACL</name>
<dbReference type="InterPro" id="IPR039421">
    <property type="entry name" value="Type_1_exporter"/>
</dbReference>
<dbReference type="RefSeq" id="WP_200965414.1">
    <property type="nucleotide sequence ID" value="NZ_BMAQ01000003.1"/>
</dbReference>
<feature type="transmembrane region" description="Helical" evidence="9">
    <location>
        <begin position="59"/>
        <end position="77"/>
    </location>
</feature>
<dbReference type="SUPFAM" id="SSF52540">
    <property type="entry name" value="P-loop containing nucleoside triphosphate hydrolases"/>
    <property type="match status" value="1"/>
</dbReference>
<dbReference type="PANTHER" id="PTHR43394:SF1">
    <property type="entry name" value="ATP-BINDING CASSETTE SUB-FAMILY B MEMBER 10, MITOCHONDRIAL"/>
    <property type="match status" value="1"/>
</dbReference>
<dbReference type="Gene3D" id="1.20.1560.10">
    <property type="entry name" value="ABC transporter type 1, transmembrane domain"/>
    <property type="match status" value="1"/>
</dbReference>
<feature type="domain" description="ABC transmembrane type-1" evidence="11">
    <location>
        <begin position="19"/>
        <end position="304"/>
    </location>
</feature>
<dbReference type="Proteomes" id="UP000654993">
    <property type="component" value="Unassembled WGS sequence"/>
</dbReference>
<feature type="transmembrane region" description="Helical" evidence="9">
    <location>
        <begin position="159"/>
        <end position="179"/>
    </location>
</feature>
<comment type="subcellular location">
    <subcellularLocation>
        <location evidence="1">Cell membrane</location>
        <topology evidence="1">Multi-pass membrane protein</topology>
    </subcellularLocation>
</comment>
<reference evidence="12" key="1">
    <citation type="submission" date="2020-08" db="EMBL/GenBank/DDBJ databases">
        <authorList>
            <person name="Uke A."/>
            <person name="Chhe C."/>
            <person name="Baramee S."/>
            <person name="Kosugi A."/>
        </authorList>
    </citation>
    <scope>NUCLEOTIDE SEQUENCE</scope>
    <source>
        <strain evidence="12">DA-C8</strain>
    </source>
</reference>
<dbReference type="PROSITE" id="PS50929">
    <property type="entry name" value="ABC_TM1F"/>
    <property type="match status" value="1"/>
</dbReference>
<feature type="transmembrane region" description="Helical" evidence="9">
    <location>
        <begin position="15"/>
        <end position="39"/>
    </location>
</feature>